<dbReference type="EMBL" id="CP053587">
    <property type="protein sequence ID" value="WNZ28005.1"/>
    <property type="molecule type" value="Genomic_DNA"/>
</dbReference>
<feature type="domain" description="SLH" evidence="3">
    <location>
        <begin position="94"/>
        <end position="157"/>
    </location>
</feature>
<feature type="compositionally biased region" description="Pro residues" evidence="1">
    <location>
        <begin position="209"/>
        <end position="218"/>
    </location>
</feature>
<dbReference type="PROSITE" id="PS51272">
    <property type="entry name" value="SLH"/>
    <property type="match status" value="3"/>
</dbReference>
<protein>
    <submittedName>
        <fullName evidence="4">S-layer homology domain-containing protein</fullName>
    </submittedName>
</protein>
<organism evidence="4">
    <name type="scientific">Leptolyngbya sp. NK1-12</name>
    <dbReference type="NCBI Taxonomy" id="2547451"/>
    <lineage>
        <taxon>Bacteria</taxon>
        <taxon>Bacillati</taxon>
        <taxon>Cyanobacteriota</taxon>
        <taxon>Cyanophyceae</taxon>
        <taxon>Leptolyngbyales</taxon>
        <taxon>Leptolyngbyaceae</taxon>
        <taxon>Leptolyngbya group</taxon>
        <taxon>Leptolyngbya</taxon>
    </lineage>
</organism>
<feature type="region of interest" description="Disordered" evidence="1">
    <location>
        <begin position="153"/>
        <end position="181"/>
    </location>
</feature>
<feature type="signal peptide" evidence="2">
    <location>
        <begin position="1"/>
        <end position="21"/>
    </location>
</feature>
<evidence type="ECO:0000256" key="1">
    <source>
        <dbReference type="SAM" id="MobiDB-lite"/>
    </source>
</evidence>
<keyword evidence="2" id="KW-0732">Signal</keyword>
<name>A0AA97AJN3_9CYAN</name>
<feature type="compositionally biased region" description="Polar residues" evidence="1">
    <location>
        <begin position="229"/>
        <end position="238"/>
    </location>
</feature>
<sequence>MIAGSVAGAATILPLCNRVLAAPEQAAPNQNQTAPFPDIQNHWAQPFIETLAAQDIIAGYLDGTFRPENPVARDEFAAMVRQSFNQEAERQLESGSVYEDVPTDYWAAPAIEEAAEMGFMQGYPDGTFRPNDSISRVEAISTLASNLNLAASAPSSAEATQDSADTPQATTPTRSARRRAARNPFPFPLALTYFMAPVVASPARVQPQSPTPAAPAPSPEAQAADPQTEPAQSPTPLTINDYYVDADQIPQPATENVLAATKAGVVVNHPDPQVLNPNRPATRGEVAALIHQALVTQGRLEPLPDDTAATNYIVGGS</sequence>
<feature type="chain" id="PRO_5041638130" evidence="2">
    <location>
        <begin position="22"/>
        <end position="317"/>
    </location>
</feature>
<accession>A0AA97AJN3</accession>
<evidence type="ECO:0000313" key="4">
    <source>
        <dbReference type="EMBL" id="WNZ28005.1"/>
    </source>
</evidence>
<feature type="region of interest" description="Disordered" evidence="1">
    <location>
        <begin position="204"/>
        <end position="238"/>
    </location>
</feature>
<dbReference type="PANTHER" id="PTHR43308">
    <property type="entry name" value="OUTER MEMBRANE PROTEIN ALPHA-RELATED"/>
    <property type="match status" value="1"/>
</dbReference>
<reference evidence="4" key="1">
    <citation type="submission" date="2020-05" db="EMBL/GenBank/DDBJ databases">
        <authorList>
            <person name="Zhu T."/>
            <person name="Keshari N."/>
            <person name="Lu X."/>
        </authorList>
    </citation>
    <scope>NUCLEOTIDE SEQUENCE</scope>
    <source>
        <strain evidence="4">NK1-12</strain>
    </source>
</reference>
<dbReference type="Pfam" id="PF00395">
    <property type="entry name" value="SLH"/>
    <property type="match status" value="3"/>
</dbReference>
<proteinExistence type="predicted"/>
<feature type="domain" description="SLH" evidence="3">
    <location>
        <begin position="240"/>
        <end position="304"/>
    </location>
</feature>
<dbReference type="PANTHER" id="PTHR43308:SF5">
    <property type="entry name" value="S-LAYER PROTEIN _ PEPTIDOGLYCAN ENDO-BETA-N-ACETYLGLUCOSAMINIDASE"/>
    <property type="match status" value="1"/>
</dbReference>
<evidence type="ECO:0000259" key="3">
    <source>
        <dbReference type="PROSITE" id="PS51272"/>
    </source>
</evidence>
<gene>
    <name evidence="4" type="ORF">HJG54_32875</name>
</gene>
<evidence type="ECO:0000256" key="2">
    <source>
        <dbReference type="SAM" id="SignalP"/>
    </source>
</evidence>
<dbReference type="InterPro" id="IPR001119">
    <property type="entry name" value="SLH_dom"/>
</dbReference>
<feature type="domain" description="SLH" evidence="3">
    <location>
        <begin position="31"/>
        <end position="93"/>
    </location>
</feature>
<dbReference type="AlphaFoldDB" id="A0AA97AJN3"/>
<dbReference type="InterPro" id="IPR051465">
    <property type="entry name" value="Cell_Envelope_Struct_Comp"/>
</dbReference>